<comment type="caution">
    <text evidence="3">The sequence shown here is derived from an EMBL/GenBank/DDBJ whole genome shotgun (WGS) entry which is preliminary data.</text>
</comment>
<dbReference type="AlphaFoldDB" id="A0A8H6C982"/>
<feature type="region of interest" description="Disordered" evidence="1">
    <location>
        <begin position="1007"/>
        <end position="1057"/>
    </location>
</feature>
<dbReference type="EMBL" id="JACCJB010000021">
    <property type="protein sequence ID" value="KAF6219038.1"/>
    <property type="molecule type" value="Genomic_DNA"/>
</dbReference>
<feature type="compositionally biased region" description="Acidic residues" evidence="1">
    <location>
        <begin position="883"/>
        <end position="900"/>
    </location>
</feature>
<dbReference type="Pfam" id="PF01636">
    <property type="entry name" value="APH"/>
    <property type="match status" value="1"/>
</dbReference>
<feature type="compositionally biased region" description="Basic and acidic residues" evidence="1">
    <location>
        <begin position="934"/>
        <end position="968"/>
    </location>
</feature>
<feature type="region of interest" description="Disordered" evidence="1">
    <location>
        <begin position="489"/>
        <end position="514"/>
    </location>
</feature>
<dbReference type="PANTHER" id="PTHR21310">
    <property type="entry name" value="AMINOGLYCOSIDE PHOSPHOTRANSFERASE-RELATED-RELATED"/>
    <property type="match status" value="1"/>
</dbReference>
<evidence type="ECO:0000313" key="4">
    <source>
        <dbReference type="Proteomes" id="UP000593566"/>
    </source>
</evidence>
<proteinExistence type="predicted"/>
<gene>
    <name evidence="3" type="ORF">HO133_005582</name>
</gene>
<evidence type="ECO:0000259" key="2">
    <source>
        <dbReference type="Pfam" id="PF01636"/>
    </source>
</evidence>
<feature type="compositionally biased region" description="Basic and acidic residues" evidence="1">
    <location>
        <begin position="912"/>
        <end position="924"/>
    </location>
</feature>
<accession>A0A8H6C982</accession>
<dbReference type="Gene3D" id="3.90.1200.10">
    <property type="match status" value="1"/>
</dbReference>
<evidence type="ECO:0000256" key="1">
    <source>
        <dbReference type="SAM" id="MobiDB-lite"/>
    </source>
</evidence>
<feature type="compositionally biased region" description="Acidic residues" evidence="1">
    <location>
        <begin position="1029"/>
        <end position="1053"/>
    </location>
</feature>
<reference evidence="3 4" key="1">
    <citation type="journal article" date="2020" name="Genomics">
        <title>Complete, high-quality genomes from long-read metagenomic sequencing of two wolf lichen thalli reveals enigmatic genome architecture.</title>
        <authorList>
            <person name="McKenzie S.K."/>
            <person name="Walston R.F."/>
            <person name="Allen J.L."/>
        </authorList>
    </citation>
    <scope>NUCLEOTIDE SEQUENCE [LARGE SCALE GENOMIC DNA]</scope>
    <source>
        <strain evidence="3">WasteWater1</strain>
    </source>
</reference>
<dbReference type="InterPro" id="IPR011009">
    <property type="entry name" value="Kinase-like_dom_sf"/>
</dbReference>
<feature type="compositionally biased region" description="Low complexity" evidence="1">
    <location>
        <begin position="491"/>
        <end position="505"/>
    </location>
</feature>
<sequence length="1100" mass="120968">MASTKTQKSMNSNEQDRHADGIRISGQERATFASILAIVDLDAISKFASTVRQSGHLSTATNLTRIVASLGFTPCKVNSAPFSGSYNIVFVIEFTDGVCWMLKIPANGHNQQFGELASKALISEARTMQMIKKATTIPIPAVYAFDGSLDNELHVPFILMERIDGTPLYKGWFNEDEKPKAQLEKFRARALQSLAAAMAQLNLFMLDHGGSVVFDSDGKAVGVGGAKIVDANAMWYSEDENPNNIDIFCEKGPFADPKPALRFMLDRRPSRPEDDAYLKGVDALLRMFVEWACEKKPHGPRFVLAHPDFDIQNILVAEDGTLRGLIDWDGVAAVPREVGCAQFPIWLMHDWIETQYDYDVSAGKPREEAGYNESSPNELSCYRAMYAQFMEQEIALNTKGSAHLTVHGTTPKEEADVTRRSLVMKNLEIATNTPMVTSDIVDHMLALIVDLTKLDWEDVQPDCDSSFSTQNEIETEMIERKLGSATVEYVSGSSGSGSESNICSNSDKDSTDTKATEIDDEDQAMVANDSTNQFDDKAVNMDAFVTEPPLLSKVEAREQGTEPSADTCGDKPSSTSLGWTWRLLRLGCDKAEICLRSIAKIGHVQNDAVGRVAEVPAKVETQHGKVAMQGEFEQIKDISSTQGMEASRQPTNIASIIPTAKVDEISARKADLLKPAKAEKKLTEYTEEKAETEEQEIWERIAIDVRNCGVPVEILRKHEFQITSCVICTIINELKAEQKQDQDLTAYITLAEEAISVATETASSSTADAEPDSSAGMSALGRHATLINKEVAIPTTQVTRVPPSSSFPSTSGYKVLMKKIASRLRAWGRCGTSYLKCMFASPIASGCMRHLTSDSTVHSEEDEEDDVRSDDRGTPSFSVMFLSDDEVEVGEKEDDGEVVEETSALSVNTVAEDGKGEGERHEGEPDVGEDDEGEGNKNEVKEDRMSEATGKTKDRHDSVHTEGSDQEHGLLESFAHRKVYDLCSVEWVEGFQVDKGIKSRTTPAIREEVEDLEPAEAHVAGGDNKSEAGDEGGAEDDKDGDQNDESSSDEDEDVSRQQVAFVDRGRFDTWTILNVLGLGDLDELRTLRLREGFFTLLEQC</sequence>
<organism evidence="3 4">
    <name type="scientific">Letharia lupina</name>
    <dbReference type="NCBI Taxonomy" id="560253"/>
    <lineage>
        <taxon>Eukaryota</taxon>
        <taxon>Fungi</taxon>
        <taxon>Dikarya</taxon>
        <taxon>Ascomycota</taxon>
        <taxon>Pezizomycotina</taxon>
        <taxon>Lecanoromycetes</taxon>
        <taxon>OSLEUM clade</taxon>
        <taxon>Lecanoromycetidae</taxon>
        <taxon>Lecanorales</taxon>
        <taxon>Lecanorineae</taxon>
        <taxon>Parmeliaceae</taxon>
        <taxon>Letharia</taxon>
    </lineage>
</organism>
<dbReference type="Proteomes" id="UP000593566">
    <property type="component" value="Unassembled WGS sequence"/>
</dbReference>
<evidence type="ECO:0000313" key="3">
    <source>
        <dbReference type="EMBL" id="KAF6219038.1"/>
    </source>
</evidence>
<protein>
    <recommendedName>
        <fullName evidence="2">Aminoglycoside phosphotransferase domain-containing protein</fullName>
    </recommendedName>
</protein>
<keyword evidence="4" id="KW-1185">Reference proteome</keyword>
<feature type="region of interest" description="Disordered" evidence="1">
    <location>
        <begin position="1"/>
        <end position="20"/>
    </location>
</feature>
<feature type="compositionally biased region" description="Polar residues" evidence="1">
    <location>
        <begin position="1"/>
        <end position="13"/>
    </location>
</feature>
<dbReference type="InterPro" id="IPR002575">
    <property type="entry name" value="Aminoglycoside_PTrfase"/>
</dbReference>
<feature type="region of interest" description="Disordered" evidence="1">
    <location>
        <begin position="854"/>
        <end position="968"/>
    </location>
</feature>
<name>A0A8H6C982_9LECA</name>
<dbReference type="SUPFAM" id="SSF56112">
    <property type="entry name" value="Protein kinase-like (PK-like)"/>
    <property type="match status" value="1"/>
</dbReference>
<dbReference type="PANTHER" id="PTHR21310:SF51">
    <property type="entry name" value="AMINOGLYCOSIDE PHOSPHOTRANSFERASE DOMAIN-CONTAINING PROTEIN"/>
    <property type="match status" value="1"/>
</dbReference>
<dbReference type="InterPro" id="IPR051678">
    <property type="entry name" value="AGP_Transferase"/>
</dbReference>
<feature type="domain" description="Aminoglycoside phosphotransferase" evidence="2">
    <location>
        <begin position="118"/>
        <end position="330"/>
    </location>
</feature>
<dbReference type="RefSeq" id="XP_037148473.1">
    <property type="nucleotide sequence ID" value="XM_037296491.1"/>
</dbReference>
<dbReference type="GeneID" id="59333988"/>